<reference evidence="3" key="1">
    <citation type="journal article" date="2019" name="Int. J. Syst. Evol. Microbiol.">
        <title>The Global Catalogue of Microorganisms (GCM) 10K type strain sequencing project: providing services to taxonomists for standard genome sequencing and annotation.</title>
        <authorList>
            <consortium name="The Broad Institute Genomics Platform"/>
            <consortium name="The Broad Institute Genome Sequencing Center for Infectious Disease"/>
            <person name="Wu L."/>
            <person name="Ma J."/>
        </authorList>
    </citation>
    <scope>NUCLEOTIDE SEQUENCE [LARGE SCALE GENOMIC DNA]</scope>
    <source>
        <strain evidence="3">CGMCC 1.12449</strain>
    </source>
</reference>
<sequence length="63" mass="7387">MQRQLVQSNEGAQHPFRQELAPHVLAVPAKWQPVAAKWWQREDTHLFLISFGAFFTVFYTFIA</sequence>
<keyword evidence="1" id="KW-0812">Transmembrane</keyword>
<proteinExistence type="predicted"/>
<keyword evidence="3" id="KW-1185">Reference proteome</keyword>
<organism evidence="2 3">
    <name type="scientific">Sphingorhabdus buctiana</name>
    <dbReference type="NCBI Taxonomy" id="1508805"/>
    <lineage>
        <taxon>Bacteria</taxon>
        <taxon>Pseudomonadati</taxon>
        <taxon>Pseudomonadota</taxon>
        <taxon>Alphaproteobacteria</taxon>
        <taxon>Sphingomonadales</taxon>
        <taxon>Sphingomonadaceae</taxon>
        <taxon>Sphingorhabdus</taxon>
    </lineage>
</organism>
<evidence type="ECO:0000313" key="3">
    <source>
        <dbReference type="Proteomes" id="UP001597215"/>
    </source>
</evidence>
<accession>A0ABW4MGQ6</accession>
<gene>
    <name evidence="2" type="ORF">ACFSAG_12620</name>
</gene>
<dbReference type="EMBL" id="JBHUEL010000011">
    <property type="protein sequence ID" value="MFD1767683.1"/>
    <property type="molecule type" value="Genomic_DNA"/>
</dbReference>
<comment type="caution">
    <text evidence="2">The sequence shown here is derived from an EMBL/GenBank/DDBJ whole genome shotgun (WGS) entry which is preliminary data.</text>
</comment>
<feature type="transmembrane region" description="Helical" evidence="1">
    <location>
        <begin position="46"/>
        <end position="62"/>
    </location>
</feature>
<evidence type="ECO:0000256" key="1">
    <source>
        <dbReference type="SAM" id="Phobius"/>
    </source>
</evidence>
<protein>
    <submittedName>
        <fullName evidence="2">Uncharacterized protein</fullName>
    </submittedName>
</protein>
<dbReference type="Proteomes" id="UP001597215">
    <property type="component" value="Unassembled WGS sequence"/>
</dbReference>
<evidence type="ECO:0000313" key="2">
    <source>
        <dbReference type="EMBL" id="MFD1767683.1"/>
    </source>
</evidence>
<name>A0ABW4MGQ6_9SPHN</name>
<dbReference type="RefSeq" id="WP_374614652.1">
    <property type="nucleotide sequence ID" value="NZ_JBHUEL010000011.1"/>
</dbReference>
<keyword evidence="1" id="KW-0472">Membrane</keyword>
<keyword evidence="1" id="KW-1133">Transmembrane helix</keyword>